<dbReference type="AlphaFoldDB" id="A0A0G0IM83"/>
<sequence length="99" mass="12070">MKIPKSLHRYFWDVDIKKLDPLEKSFFVINRLLDKGNVEAVKWVRKTYSRKTISDTFTTMRGYQPKVASFWSLFLNIPQEKIICLQEPYLSRRRMHWPY</sequence>
<feature type="domain" description="DUF6922" evidence="1">
    <location>
        <begin position="8"/>
        <end position="56"/>
    </location>
</feature>
<gene>
    <name evidence="2" type="ORF">US40_C0009G0035</name>
</gene>
<dbReference type="Pfam" id="PF21956">
    <property type="entry name" value="DUF6922"/>
    <property type="match status" value="1"/>
</dbReference>
<reference evidence="2 3" key="1">
    <citation type="journal article" date="2015" name="Nature">
        <title>rRNA introns, odd ribosomes, and small enigmatic genomes across a large radiation of phyla.</title>
        <authorList>
            <person name="Brown C.T."/>
            <person name="Hug L.A."/>
            <person name="Thomas B.C."/>
            <person name="Sharon I."/>
            <person name="Castelle C.J."/>
            <person name="Singh A."/>
            <person name="Wilkins M.J."/>
            <person name="Williams K.H."/>
            <person name="Banfield J.F."/>
        </authorList>
    </citation>
    <scope>NUCLEOTIDE SEQUENCE [LARGE SCALE GENOMIC DNA]</scope>
</reference>
<accession>A0A0G0IM83</accession>
<name>A0A0G0IM83_9BACT</name>
<dbReference type="Proteomes" id="UP000034917">
    <property type="component" value="Unassembled WGS sequence"/>
</dbReference>
<evidence type="ECO:0000313" key="2">
    <source>
        <dbReference type="EMBL" id="KKQ25329.1"/>
    </source>
</evidence>
<proteinExistence type="predicted"/>
<evidence type="ECO:0000259" key="1">
    <source>
        <dbReference type="Pfam" id="PF21956"/>
    </source>
</evidence>
<protein>
    <recommendedName>
        <fullName evidence="1">DUF6922 domain-containing protein</fullName>
    </recommendedName>
</protein>
<evidence type="ECO:0000313" key="3">
    <source>
        <dbReference type="Proteomes" id="UP000034917"/>
    </source>
</evidence>
<organism evidence="2 3">
    <name type="scientific">Candidatus Roizmanbacteria bacterium GW2011_GWC2_37_13</name>
    <dbReference type="NCBI Taxonomy" id="1618486"/>
    <lineage>
        <taxon>Bacteria</taxon>
        <taxon>Candidatus Roizmaniibacteriota</taxon>
    </lineage>
</organism>
<dbReference type="InterPro" id="IPR053830">
    <property type="entry name" value="DUF6922"/>
</dbReference>
<comment type="caution">
    <text evidence="2">The sequence shown here is derived from an EMBL/GenBank/DDBJ whole genome shotgun (WGS) entry which is preliminary data.</text>
</comment>
<dbReference type="EMBL" id="LBSV01000009">
    <property type="protein sequence ID" value="KKQ25329.1"/>
    <property type="molecule type" value="Genomic_DNA"/>
</dbReference>